<proteinExistence type="inferred from homology"/>
<evidence type="ECO:0000256" key="9">
    <source>
        <dbReference type="RuleBase" id="RU000672"/>
    </source>
</evidence>
<dbReference type="AlphaFoldDB" id="A0A443N2C6"/>
<dbReference type="PROSITE" id="PS01165">
    <property type="entry name" value="COPPER_AMINE_OXID_2"/>
    <property type="match status" value="1"/>
</dbReference>
<dbReference type="GO" id="GO:0005507">
    <property type="term" value="F:copper ion binding"/>
    <property type="evidence" value="ECO:0007669"/>
    <property type="project" value="InterPro"/>
</dbReference>
<dbReference type="InterPro" id="IPR049947">
    <property type="entry name" value="Cu_Am_Ox_Cu-bd"/>
</dbReference>
<sequence length="691" mass="76943">MIISGLAGGNSPVSDSTSHSLSMASQVLQLLLLLHCFYFTFTASKHPLDPLSLNEIIQLKRIISKSNLSSSNLTFHQVDLDEPPKDQVIQWLKSSHPSPPPRRAKVIARTDGTTTHEITVDLGAKTITSDLIYTGHGYPPFTLDELEQATQLPLKDPRLSNSIKKRRLDLSKVFCEPLSVGWFGENTTKRLTRAVCFYGRDTNNIFARPIEGISLLIDIDQMRVIEFSDRFVVPLPKAEGTSYESSSQSSSFSSTICCMVKKKSGGGGGGVEIEGHRIKWRNWDLHARLDTRAGLVVSTASVFDEAKRQTRRVLYQGHVSEVFVPYMDPTSEWFYRAFMDLGEYGFGLPVNSLQEGIDCPGNAAYMDGVMVGAAGQPVRVSNVICVFERYGGDVSWRHTEIGVTGKVIQVGRAEVSLVVRAVSTIGNYDYILDWEFMESGPIKVGVGVTGVLEMKSVPYTNKDQIMEDLYGSFVAENTVGVHHDHFITYYLDLDIDGVSNSLIKAKMRTKRATDVNTPRKSYWTVDREAAKTESDARIQLGPPVDLIVVNPNKKTKVGNDVGYLLIPAPPATSLLSDDDYPQIRAAYTRYQVWVTPHNRSERWAAGLYADRSRGDDGLAVWSHKNRGIENTDIVVWHTVGFHHIPCQEDFPVMPTLHGGFELRPFNFFDSNPLLKAKPPTYVSWANCSLTP</sequence>
<keyword evidence="4 9" id="KW-0560">Oxidoreductase</keyword>
<dbReference type="GO" id="GO:0048038">
    <property type="term" value="F:quinone binding"/>
    <property type="evidence" value="ECO:0007669"/>
    <property type="project" value="InterPro"/>
</dbReference>
<evidence type="ECO:0000256" key="8">
    <source>
        <dbReference type="PIRSR" id="PIRSR600269-51"/>
    </source>
</evidence>
<dbReference type="InterPro" id="IPR049948">
    <property type="entry name" value="Cu_Am_ox_TPQ-bd"/>
</dbReference>
<keyword evidence="3 7" id="KW-0801">TPQ</keyword>
<feature type="active site" description="Proton acceptor" evidence="7">
    <location>
        <position position="340"/>
    </location>
</feature>
<comment type="similarity">
    <text evidence="1 9">Belongs to the copper/topaquinone oxidase family.</text>
</comment>
<comment type="caution">
    <text evidence="13">The sequence shown here is derived from an EMBL/GenBank/DDBJ whole genome shotgun (WGS) entry which is preliminary data.</text>
</comment>
<evidence type="ECO:0000313" key="14">
    <source>
        <dbReference type="Proteomes" id="UP000283530"/>
    </source>
</evidence>
<feature type="domain" description="Copper amine oxidase N2-terminal" evidence="11">
    <location>
        <begin position="46"/>
        <end position="129"/>
    </location>
</feature>
<dbReference type="GO" id="GO:0008131">
    <property type="term" value="F:primary methylamine oxidase activity"/>
    <property type="evidence" value="ECO:0007669"/>
    <property type="project" value="InterPro"/>
</dbReference>
<keyword evidence="5 9" id="KW-0186">Copper</keyword>
<dbReference type="InterPro" id="IPR015802">
    <property type="entry name" value="Cu_amine_oxidase_N3"/>
</dbReference>
<dbReference type="SUPFAM" id="SSF54416">
    <property type="entry name" value="Amine oxidase N-terminal region"/>
    <property type="match status" value="2"/>
</dbReference>
<evidence type="ECO:0000256" key="2">
    <source>
        <dbReference type="ARBA" id="ARBA00022723"/>
    </source>
</evidence>
<dbReference type="InterPro" id="IPR036460">
    <property type="entry name" value="Cu_amine_oxidase_C_sf"/>
</dbReference>
<evidence type="ECO:0000259" key="11">
    <source>
        <dbReference type="Pfam" id="PF02727"/>
    </source>
</evidence>
<evidence type="ECO:0000259" key="10">
    <source>
        <dbReference type="Pfam" id="PF01179"/>
    </source>
</evidence>
<evidence type="ECO:0000259" key="12">
    <source>
        <dbReference type="Pfam" id="PF02728"/>
    </source>
</evidence>
<evidence type="ECO:0000256" key="7">
    <source>
        <dbReference type="PIRSR" id="PIRSR600269-50"/>
    </source>
</evidence>
<comment type="cofactor">
    <cofactor evidence="9">
        <name>Cu cation</name>
        <dbReference type="ChEBI" id="CHEBI:23378"/>
    </cofactor>
    <text evidence="9">Contains 1 topaquinone per subunit.</text>
</comment>
<dbReference type="GO" id="GO:0009308">
    <property type="term" value="P:amine metabolic process"/>
    <property type="evidence" value="ECO:0007669"/>
    <property type="project" value="UniProtKB-UniRule"/>
</dbReference>
<keyword evidence="2 9" id="KW-0479">Metal-binding</keyword>
<keyword evidence="14" id="KW-1185">Reference proteome</keyword>
<evidence type="ECO:0000256" key="4">
    <source>
        <dbReference type="ARBA" id="ARBA00023002"/>
    </source>
</evidence>
<dbReference type="EMBL" id="QPKB01000001">
    <property type="protein sequence ID" value="RWR72653.1"/>
    <property type="molecule type" value="Genomic_DNA"/>
</dbReference>
<feature type="active site" description="Schiff-base intermediate with substrate; via topaquinone" evidence="7">
    <location>
        <position position="428"/>
    </location>
</feature>
<dbReference type="InterPro" id="IPR015800">
    <property type="entry name" value="Cu_amine_oxidase_N2"/>
</dbReference>
<evidence type="ECO:0000313" key="13">
    <source>
        <dbReference type="EMBL" id="RWR72653.1"/>
    </source>
</evidence>
<organism evidence="13 14">
    <name type="scientific">Cinnamomum micranthum f. kanehirae</name>
    <dbReference type="NCBI Taxonomy" id="337451"/>
    <lineage>
        <taxon>Eukaryota</taxon>
        <taxon>Viridiplantae</taxon>
        <taxon>Streptophyta</taxon>
        <taxon>Embryophyta</taxon>
        <taxon>Tracheophyta</taxon>
        <taxon>Spermatophyta</taxon>
        <taxon>Magnoliopsida</taxon>
        <taxon>Magnoliidae</taxon>
        <taxon>Laurales</taxon>
        <taxon>Lauraceae</taxon>
        <taxon>Cinnamomum</taxon>
    </lineage>
</organism>
<dbReference type="FunFam" id="2.70.98.20:FF:000004">
    <property type="entry name" value="Amine oxidase"/>
    <property type="match status" value="1"/>
</dbReference>
<evidence type="ECO:0000256" key="3">
    <source>
        <dbReference type="ARBA" id="ARBA00022772"/>
    </source>
</evidence>
<name>A0A443N2C6_9MAGN</name>
<dbReference type="InterPro" id="IPR016182">
    <property type="entry name" value="Cu_amine_oxidase_N-reg"/>
</dbReference>
<dbReference type="FunFam" id="3.10.450.40:FF:000012">
    <property type="entry name" value="Amine oxidase"/>
    <property type="match status" value="1"/>
</dbReference>
<dbReference type="PANTHER" id="PTHR10638">
    <property type="entry name" value="COPPER AMINE OXIDASE"/>
    <property type="match status" value="1"/>
</dbReference>
<feature type="modified residue" description="2',4',5'-topaquinone" evidence="8">
    <location>
        <position position="428"/>
    </location>
</feature>
<accession>A0A443N2C6</accession>
<evidence type="ECO:0000256" key="1">
    <source>
        <dbReference type="ARBA" id="ARBA00007983"/>
    </source>
</evidence>
<dbReference type="Pfam" id="PF01179">
    <property type="entry name" value="Cu_amine_oxid"/>
    <property type="match status" value="1"/>
</dbReference>
<dbReference type="Pfam" id="PF02727">
    <property type="entry name" value="Cu_amine_oxidN2"/>
    <property type="match status" value="1"/>
</dbReference>
<comment type="PTM">
    <text evidence="8 9">Topaquinone (TPQ) is generated by copper-dependent autoxidation of a specific tyrosyl residue.</text>
</comment>
<gene>
    <name evidence="13" type="ORF">CKAN_00089000</name>
</gene>
<feature type="domain" description="Copper amine oxidase catalytic" evidence="10">
    <location>
        <begin position="272"/>
        <end position="673"/>
    </location>
</feature>
<keyword evidence="6" id="KW-1015">Disulfide bond</keyword>
<dbReference type="SUPFAM" id="SSF49998">
    <property type="entry name" value="Amine oxidase catalytic domain"/>
    <property type="match status" value="1"/>
</dbReference>
<evidence type="ECO:0000256" key="6">
    <source>
        <dbReference type="ARBA" id="ARBA00023157"/>
    </source>
</evidence>
<feature type="domain" description="Copper amine oxidase N3-terminal" evidence="12">
    <location>
        <begin position="139"/>
        <end position="234"/>
    </location>
</feature>
<dbReference type="Gene3D" id="2.70.98.20">
    <property type="entry name" value="Copper amine oxidase, catalytic domain"/>
    <property type="match status" value="1"/>
</dbReference>
<evidence type="ECO:0000256" key="5">
    <source>
        <dbReference type="ARBA" id="ARBA00023008"/>
    </source>
</evidence>
<dbReference type="Pfam" id="PF02728">
    <property type="entry name" value="Cu_amine_oxidN3"/>
    <property type="match status" value="1"/>
</dbReference>
<dbReference type="STRING" id="337451.A0A443N2C6"/>
<dbReference type="InterPro" id="IPR000269">
    <property type="entry name" value="Cu_amine_oxidase"/>
</dbReference>
<dbReference type="Proteomes" id="UP000283530">
    <property type="component" value="Unassembled WGS sequence"/>
</dbReference>
<dbReference type="PANTHER" id="PTHR10638:SF40">
    <property type="entry name" value="PRIMARY AMINE OXIDASE 1"/>
    <property type="match status" value="1"/>
</dbReference>
<dbReference type="OrthoDB" id="5379943at2759"/>
<dbReference type="EC" id="1.4.3.-" evidence="9"/>
<dbReference type="InterPro" id="IPR015798">
    <property type="entry name" value="Cu_amine_oxidase_C"/>
</dbReference>
<reference evidence="13 14" key="1">
    <citation type="journal article" date="2019" name="Nat. Plants">
        <title>Stout camphor tree genome fills gaps in understanding of flowering plant genome evolution.</title>
        <authorList>
            <person name="Chaw S.M."/>
            <person name="Liu Y.C."/>
            <person name="Wu Y.W."/>
            <person name="Wang H.Y."/>
            <person name="Lin C.I."/>
            <person name="Wu C.S."/>
            <person name="Ke H.M."/>
            <person name="Chang L.Y."/>
            <person name="Hsu C.Y."/>
            <person name="Yang H.T."/>
            <person name="Sudianto E."/>
            <person name="Hsu M.H."/>
            <person name="Wu K.P."/>
            <person name="Wang L.N."/>
            <person name="Leebens-Mack J.H."/>
            <person name="Tsai I.J."/>
        </authorList>
    </citation>
    <scope>NUCLEOTIDE SEQUENCE [LARGE SCALE GENOMIC DNA]</scope>
    <source>
        <strain evidence="14">cv. Chaw 1501</strain>
        <tissue evidence="13">Young leaves</tissue>
    </source>
</reference>
<dbReference type="PROSITE" id="PS01164">
    <property type="entry name" value="COPPER_AMINE_OXID_1"/>
    <property type="match status" value="1"/>
</dbReference>
<dbReference type="Gene3D" id="3.10.450.40">
    <property type="match status" value="2"/>
</dbReference>
<protein>
    <recommendedName>
        <fullName evidence="9">Amine oxidase</fullName>
        <ecNumber evidence="9">1.4.3.-</ecNumber>
    </recommendedName>
</protein>